<keyword evidence="3" id="KW-1185">Reference proteome</keyword>
<dbReference type="InterPro" id="IPR046668">
    <property type="entry name" value="DUF6538"/>
</dbReference>
<dbReference type="EMBL" id="PDLY01000002">
    <property type="protein sequence ID" value="MBA5727226.1"/>
    <property type="molecule type" value="Genomic_DNA"/>
</dbReference>
<evidence type="ECO:0000313" key="2">
    <source>
        <dbReference type="EMBL" id="MBA5727226.1"/>
    </source>
</evidence>
<reference evidence="2 3" key="1">
    <citation type="submission" date="2017-10" db="EMBL/GenBank/DDBJ databases">
        <authorList>
            <person name="Jakob F."/>
        </authorList>
    </citation>
    <scope>NUCLEOTIDE SEQUENCE [LARGE SCALE GENOMIC DNA]</scope>
    <source>
        <strain evidence="2 3">TMW 2.1889</strain>
    </source>
</reference>
<protein>
    <recommendedName>
        <fullName evidence="1">DUF6538 domain-containing protein</fullName>
    </recommendedName>
</protein>
<evidence type="ECO:0000313" key="3">
    <source>
        <dbReference type="Proteomes" id="UP000765338"/>
    </source>
</evidence>
<organism evidence="2 3">
    <name type="scientific">Bombella mellum</name>
    <dbReference type="NCBI Taxonomy" id="2039288"/>
    <lineage>
        <taxon>Bacteria</taxon>
        <taxon>Pseudomonadati</taxon>
        <taxon>Pseudomonadota</taxon>
        <taxon>Alphaproteobacteria</taxon>
        <taxon>Acetobacterales</taxon>
        <taxon>Acetobacteraceae</taxon>
        <taxon>Bombella</taxon>
    </lineage>
</organism>
<dbReference type="Pfam" id="PF20172">
    <property type="entry name" value="DUF6538"/>
    <property type="match status" value="1"/>
</dbReference>
<name>A0ABR5ZSD2_9PROT</name>
<sequence length="103" mass="12067">MPNFIIRCRNGYYFRARLPAAFTGHFGQEVVLSLQTTDYHQARNRMPHVLRAFRDYLDRGLLTDCKALLETFRKTVSKRSTPDNTYAAERGARLMFLYGQPEF</sequence>
<comment type="caution">
    <text evidence="2">The sequence shown here is derived from an EMBL/GenBank/DDBJ whole genome shotgun (WGS) entry which is preliminary data.</text>
</comment>
<dbReference type="Proteomes" id="UP000765338">
    <property type="component" value="Unassembled WGS sequence"/>
</dbReference>
<evidence type="ECO:0000259" key="1">
    <source>
        <dbReference type="Pfam" id="PF20172"/>
    </source>
</evidence>
<gene>
    <name evidence="2" type="ORF">CPA56_04380</name>
</gene>
<feature type="domain" description="DUF6538" evidence="1">
    <location>
        <begin position="7"/>
        <end position="58"/>
    </location>
</feature>
<accession>A0ABR5ZSD2</accession>
<proteinExistence type="predicted"/>